<dbReference type="Proteomes" id="UP000250043">
    <property type="component" value="Unassembled WGS sequence"/>
</dbReference>
<organism evidence="9 10">
    <name type="scientific">Obba rivulosa</name>
    <dbReference type="NCBI Taxonomy" id="1052685"/>
    <lineage>
        <taxon>Eukaryota</taxon>
        <taxon>Fungi</taxon>
        <taxon>Dikarya</taxon>
        <taxon>Basidiomycota</taxon>
        <taxon>Agaricomycotina</taxon>
        <taxon>Agaricomycetes</taxon>
        <taxon>Polyporales</taxon>
        <taxon>Gelatoporiaceae</taxon>
        <taxon>Obba</taxon>
    </lineage>
</organism>
<dbReference type="CDD" id="cd00202">
    <property type="entry name" value="ZnF_GATA"/>
    <property type="match status" value="1"/>
</dbReference>
<proteinExistence type="predicted"/>
<dbReference type="SUPFAM" id="SSF57716">
    <property type="entry name" value="Glucocorticoid receptor-like (DNA-binding domain)"/>
    <property type="match status" value="1"/>
</dbReference>
<dbReference type="SUPFAM" id="SSF55785">
    <property type="entry name" value="PYP-like sensor domain (PAS domain)"/>
    <property type="match status" value="1"/>
</dbReference>
<evidence type="ECO:0000256" key="5">
    <source>
        <dbReference type="SAM" id="Coils"/>
    </source>
</evidence>
<keyword evidence="10" id="KW-1185">Reference proteome</keyword>
<feature type="compositionally biased region" description="Low complexity" evidence="6">
    <location>
        <begin position="160"/>
        <end position="173"/>
    </location>
</feature>
<dbReference type="GO" id="GO:0008270">
    <property type="term" value="F:zinc ion binding"/>
    <property type="evidence" value="ECO:0007669"/>
    <property type="project" value="UniProtKB-KW"/>
</dbReference>
<evidence type="ECO:0000313" key="9">
    <source>
        <dbReference type="EMBL" id="OCH86906.1"/>
    </source>
</evidence>
<dbReference type="InterPro" id="IPR000014">
    <property type="entry name" value="PAS"/>
</dbReference>
<evidence type="ECO:0000259" key="7">
    <source>
        <dbReference type="PROSITE" id="PS50112"/>
    </source>
</evidence>
<dbReference type="AlphaFoldDB" id="A0A8E2DHE7"/>
<evidence type="ECO:0000256" key="1">
    <source>
        <dbReference type="ARBA" id="ARBA00022723"/>
    </source>
</evidence>
<sequence length="383" mass="40953">MVAATIPTSSPASLAPPPPATTTTAAAAATKDAPAFEFTRRKRWADLLVTELSDAIVLVLSADATIWYCGAAVVELLGWRDEELVDGALVDLMNADDRARFRTQYAAALRARTELRAYVRLQCKHEFCVAPDYSSRPREVFFELTGRAHFRAGGQPRGPSQSHSHAQSQAHASAAEDGGPDFLCFFAVAKPYPGRNTAMLHTFLELKMENERLQQRLATLRAQSAALEVADGSSTMDATPSSAVVSPLSYPPPYGRPNEVYYPSGVYHDAGAAMMGAGPVGPGLQVMPGTRIDSAGAGYAHGGVPDDDDDDDEAAARKKHRRAYSSAEQHVCVTCGRTDSPEWRKGPLGPKTLCNACGLRWAKKVRKGGEADEGEGGTGSVVF</sequence>
<name>A0A8E2DHE7_9APHY</name>
<dbReference type="Gene3D" id="3.30.450.20">
    <property type="entry name" value="PAS domain"/>
    <property type="match status" value="1"/>
</dbReference>
<feature type="compositionally biased region" description="Low complexity" evidence="6">
    <location>
        <begin position="1"/>
        <end position="13"/>
    </location>
</feature>
<evidence type="ECO:0000256" key="2">
    <source>
        <dbReference type="ARBA" id="ARBA00022771"/>
    </source>
</evidence>
<dbReference type="InterPro" id="IPR013655">
    <property type="entry name" value="PAS_fold_3"/>
</dbReference>
<evidence type="ECO:0000259" key="8">
    <source>
        <dbReference type="PROSITE" id="PS50114"/>
    </source>
</evidence>
<feature type="domain" description="GATA-type" evidence="8">
    <location>
        <begin position="326"/>
        <end position="359"/>
    </location>
</feature>
<dbReference type="Pfam" id="PF00320">
    <property type="entry name" value="GATA"/>
    <property type="match status" value="1"/>
</dbReference>
<dbReference type="OrthoDB" id="2162994at2759"/>
<accession>A0A8E2DHE7</accession>
<dbReference type="PROSITE" id="PS50112">
    <property type="entry name" value="PAS"/>
    <property type="match status" value="1"/>
</dbReference>
<dbReference type="InterPro" id="IPR000679">
    <property type="entry name" value="Znf_GATA"/>
</dbReference>
<evidence type="ECO:0000313" key="10">
    <source>
        <dbReference type="Proteomes" id="UP000250043"/>
    </source>
</evidence>
<dbReference type="CDD" id="cd00130">
    <property type="entry name" value="PAS"/>
    <property type="match status" value="1"/>
</dbReference>
<reference evidence="9 10" key="1">
    <citation type="submission" date="2016-07" db="EMBL/GenBank/DDBJ databases">
        <title>Draft genome of the white-rot fungus Obba rivulosa 3A-2.</title>
        <authorList>
            <consortium name="DOE Joint Genome Institute"/>
            <person name="Miettinen O."/>
            <person name="Riley R."/>
            <person name="Acob R."/>
            <person name="Barry K."/>
            <person name="Cullen D."/>
            <person name="De Vries R."/>
            <person name="Hainaut M."/>
            <person name="Hatakka A."/>
            <person name="Henrissat B."/>
            <person name="Hilden K."/>
            <person name="Kuo R."/>
            <person name="Labutti K."/>
            <person name="Lipzen A."/>
            <person name="Makela M.R."/>
            <person name="Sandor L."/>
            <person name="Spatafora J.W."/>
            <person name="Grigoriev I.V."/>
            <person name="Hibbett D.S."/>
        </authorList>
    </citation>
    <scope>NUCLEOTIDE SEQUENCE [LARGE SCALE GENOMIC DNA]</scope>
    <source>
        <strain evidence="9 10">3A-2</strain>
    </source>
</reference>
<feature type="domain" description="PAS" evidence="7">
    <location>
        <begin position="57"/>
        <end position="112"/>
    </location>
</feature>
<dbReference type="GO" id="GO:0043565">
    <property type="term" value="F:sequence-specific DNA binding"/>
    <property type="evidence" value="ECO:0007669"/>
    <property type="project" value="InterPro"/>
</dbReference>
<evidence type="ECO:0000256" key="6">
    <source>
        <dbReference type="SAM" id="MobiDB-lite"/>
    </source>
</evidence>
<feature type="coiled-coil region" evidence="5">
    <location>
        <begin position="203"/>
        <end position="230"/>
    </location>
</feature>
<keyword evidence="1" id="KW-0479">Metal-binding</keyword>
<dbReference type="Gene3D" id="3.30.50.10">
    <property type="entry name" value="Erythroid Transcription Factor GATA-1, subunit A"/>
    <property type="match status" value="1"/>
</dbReference>
<keyword evidence="5" id="KW-0175">Coiled coil</keyword>
<dbReference type="InterPro" id="IPR035965">
    <property type="entry name" value="PAS-like_dom_sf"/>
</dbReference>
<dbReference type="InterPro" id="IPR051140">
    <property type="entry name" value="GATA_TF"/>
</dbReference>
<feature type="region of interest" description="Disordered" evidence="6">
    <location>
        <begin position="301"/>
        <end position="323"/>
    </location>
</feature>
<evidence type="ECO:0000256" key="3">
    <source>
        <dbReference type="ARBA" id="ARBA00022833"/>
    </source>
</evidence>
<dbReference type="PROSITE" id="PS00344">
    <property type="entry name" value="GATA_ZN_FINGER_1"/>
    <property type="match status" value="1"/>
</dbReference>
<dbReference type="Pfam" id="PF08447">
    <property type="entry name" value="PAS_3"/>
    <property type="match status" value="1"/>
</dbReference>
<keyword evidence="2 4" id="KW-0863">Zinc-finger</keyword>
<feature type="region of interest" description="Disordered" evidence="6">
    <location>
        <begin position="152"/>
        <end position="173"/>
    </location>
</feature>
<feature type="region of interest" description="Disordered" evidence="6">
    <location>
        <begin position="1"/>
        <end position="22"/>
    </location>
</feature>
<dbReference type="SMART" id="SM00401">
    <property type="entry name" value="ZnF_GATA"/>
    <property type="match status" value="1"/>
</dbReference>
<dbReference type="PROSITE" id="PS50114">
    <property type="entry name" value="GATA_ZN_FINGER_2"/>
    <property type="match status" value="1"/>
</dbReference>
<dbReference type="SMART" id="SM00091">
    <property type="entry name" value="PAS"/>
    <property type="match status" value="1"/>
</dbReference>
<keyword evidence="3" id="KW-0862">Zinc</keyword>
<dbReference type="PANTHER" id="PTHR45658">
    <property type="entry name" value="GATA TRANSCRIPTION FACTOR"/>
    <property type="match status" value="1"/>
</dbReference>
<evidence type="ECO:0000256" key="4">
    <source>
        <dbReference type="PROSITE-ProRule" id="PRU00094"/>
    </source>
</evidence>
<protein>
    <submittedName>
        <fullName evidence="9">Uncharacterized protein</fullName>
    </submittedName>
</protein>
<dbReference type="PANTHER" id="PTHR45658:SF18">
    <property type="entry name" value="PROTEIN GAT2"/>
    <property type="match status" value="1"/>
</dbReference>
<dbReference type="GO" id="GO:0006355">
    <property type="term" value="P:regulation of DNA-templated transcription"/>
    <property type="evidence" value="ECO:0007669"/>
    <property type="project" value="InterPro"/>
</dbReference>
<gene>
    <name evidence="9" type="ORF">OBBRIDRAFT_814374</name>
</gene>
<dbReference type="InterPro" id="IPR013088">
    <property type="entry name" value="Znf_NHR/GATA"/>
</dbReference>
<dbReference type="EMBL" id="KV722507">
    <property type="protein sequence ID" value="OCH86906.1"/>
    <property type="molecule type" value="Genomic_DNA"/>
</dbReference>